<dbReference type="EMBL" id="JACHIT010000001">
    <property type="protein sequence ID" value="MBB5914884.1"/>
    <property type="molecule type" value="Genomic_DNA"/>
</dbReference>
<feature type="DNA-binding region" description="H-T-H motif" evidence="2">
    <location>
        <begin position="56"/>
        <end position="75"/>
    </location>
</feature>
<dbReference type="Pfam" id="PF00440">
    <property type="entry name" value="TetR_N"/>
    <property type="match status" value="1"/>
</dbReference>
<keyword evidence="1 2" id="KW-0238">DNA-binding</keyword>
<gene>
    <name evidence="5" type="ORF">BJY24_003751</name>
</gene>
<dbReference type="PROSITE" id="PS50977">
    <property type="entry name" value="HTH_TETR_2"/>
    <property type="match status" value="1"/>
</dbReference>
<dbReference type="Proteomes" id="UP000540412">
    <property type="component" value="Unassembled WGS sequence"/>
</dbReference>
<evidence type="ECO:0000313" key="5">
    <source>
        <dbReference type="EMBL" id="MBB5914884.1"/>
    </source>
</evidence>
<evidence type="ECO:0000256" key="2">
    <source>
        <dbReference type="PROSITE-ProRule" id="PRU00335"/>
    </source>
</evidence>
<feature type="domain" description="HTH tetR-type" evidence="4">
    <location>
        <begin position="33"/>
        <end position="93"/>
    </location>
</feature>
<accession>A0A7W9UIY4</accession>
<evidence type="ECO:0000256" key="3">
    <source>
        <dbReference type="SAM" id="MobiDB-lite"/>
    </source>
</evidence>
<evidence type="ECO:0000313" key="6">
    <source>
        <dbReference type="Proteomes" id="UP000540412"/>
    </source>
</evidence>
<comment type="caution">
    <text evidence="5">The sequence shown here is derived from an EMBL/GenBank/DDBJ whole genome shotgun (WGS) entry which is preliminary data.</text>
</comment>
<dbReference type="InterPro" id="IPR001647">
    <property type="entry name" value="HTH_TetR"/>
</dbReference>
<dbReference type="GO" id="GO:0003700">
    <property type="term" value="F:DNA-binding transcription factor activity"/>
    <property type="evidence" value="ECO:0007669"/>
    <property type="project" value="TreeGrafter"/>
</dbReference>
<dbReference type="PANTHER" id="PTHR30055">
    <property type="entry name" value="HTH-TYPE TRANSCRIPTIONAL REGULATOR RUTR"/>
    <property type="match status" value="1"/>
</dbReference>
<evidence type="ECO:0000256" key="1">
    <source>
        <dbReference type="ARBA" id="ARBA00023125"/>
    </source>
</evidence>
<dbReference type="PANTHER" id="PTHR30055:SF209">
    <property type="entry name" value="POSSIBLE TRANSCRIPTIONAL REGULATORY PROTEIN (PROBABLY TETR-FAMILY)"/>
    <property type="match status" value="1"/>
</dbReference>
<dbReference type="InterPro" id="IPR009057">
    <property type="entry name" value="Homeodomain-like_sf"/>
</dbReference>
<feature type="compositionally biased region" description="Basic and acidic residues" evidence="3">
    <location>
        <begin position="1"/>
        <end position="11"/>
    </location>
</feature>
<feature type="compositionally biased region" description="Low complexity" evidence="3">
    <location>
        <begin position="12"/>
        <end position="27"/>
    </location>
</feature>
<keyword evidence="6" id="KW-1185">Reference proteome</keyword>
<sequence length="225" mass="24422">MEVHAPSEPDRAGGSSRAAARTWGGRTPEQRRAERRARLIEAALGIWLDSGWAAVTMRGVCGRAALNDRYFYEQFADREELLATVWDEVCLEVFGELSAVVAENLGRAPLDILRAAISRAVELQSGGHARILLADHAGSAVLEDRRTKMLTDATDLLIAAAGPYLRPDVDETTFRMSTLMGIGGFVELLAAWRTGAIDVDAARIIDHTSAHAALLSSQYLPELPV</sequence>
<dbReference type="AlphaFoldDB" id="A0A7W9UIY4"/>
<dbReference type="GO" id="GO:0000976">
    <property type="term" value="F:transcription cis-regulatory region binding"/>
    <property type="evidence" value="ECO:0007669"/>
    <property type="project" value="TreeGrafter"/>
</dbReference>
<protein>
    <submittedName>
        <fullName evidence="5">AcrR family transcriptional regulator</fullName>
    </submittedName>
</protein>
<feature type="region of interest" description="Disordered" evidence="3">
    <location>
        <begin position="1"/>
        <end position="30"/>
    </location>
</feature>
<dbReference type="InterPro" id="IPR050109">
    <property type="entry name" value="HTH-type_TetR-like_transc_reg"/>
</dbReference>
<dbReference type="Gene3D" id="1.10.357.10">
    <property type="entry name" value="Tetracycline Repressor, domain 2"/>
    <property type="match status" value="1"/>
</dbReference>
<proteinExistence type="predicted"/>
<organism evidence="5 6">
    <name type="scientific">Nocardia transvalensis</name>
    <dbReference type="NCBI Taxonomy" id="37333"/>
    <lineage>
        <taxon>Bacteria</taxon>
        <taxon>Bacillati</taxon>
        <taxon>Actinomycetota</taxon>
        <taxon>Actinomycetes</taxon>
        <taxon>Mycobacteriales</taxon>
        <taxon>Nocardiaceae</taxon>
        <taxon>Nocardia</taxon>
    </lineage>
</organism>
<reference evidence="5 6" key="1">
    <citation type="submission" date="2020-08" db="EMBL/GenBank/DDBJ databases">
        <title>Sequencing the genomes of 1000 actinobacteria strains.</title>
        <authorList>
            <person name="Klenk H.-P."/>
        </authorList>
    </citation>
    <scope>NUCLEOTIDE SEQUENCE [LARGE SCALE GENOMIC DNA]</scope>
    <source>
        <strain evidence="5 6">DSM 43582</strain>
    </source>
</reference>
<dbReference type="SUPFAM" id="SSF46689">
    <property type="entry name" value="Homeodomain-like"/>
    <property type="match status" value="1"/>
</dbReference>
<evidence type="ECO:0000259" key="4">
    <source>
        <dbReference type="PROSITE" id="PS50977"/>
    </source>
</evidence>
<name>A0A7W9UIY4_9NOCA</name>
<dbReference type="RefSeq" id="WP_040746400.1">
    <property type="nucleotide sequence ID" value="NZ_JACHIT010000001.1"/>
</dbReference>